<dbReference type="Pfam" id="PF02558">
    <property type="entry name" value="ApbA"/>
    <property type="match status" value="1"/>
</dbReference>
<evidence type="ECO:0000259" key="6">
    <source>
        <dbReference type="Pfam" id="PF02558"/>
    </source>
</evidence>
<dbReference type="InterPro" id="IPR003710">
    <property type="entry name" value="ApbA"/>
</dbReference>
<evidence type="ECO:0000256" key="1">
    <source>
        <dbReference type="ARBA" id="ARBA00007870"/>
    </source>
</evidence>
<name>A0A6J4IS72_9CHLR</name>
<dbReference type="InterPro" id="IPR008927">
    <property type="entry name" value="6-PGluconate_DH-like_C_sf"/>
</dbReference>
<evidence type="ECO:0000259" key="7">
    <source>
        <dbReference type="Pfam" id="PF08546"/>
    </source>
</evidence>
<feature type="region of interest" description="Disordered" evidence="5">
    <location>
        <begin position="320"/>
        <end position="348"/>
    </location>
</feature>
<sequence>MGESTNTGARIAVIGGGAIGAIWAAGLAQTGNDVLVVDVAPDVVEAISTRGLIVETAAGEQPAVPVRAVGQPEGESPADVVFFLVKAHQTAAAVELTRPLVDPRTTVVTQQNGWGSADLLARLHTPDQLVVGVTYHSASAAGPGHTRHTGRGQSFVGPYVHGGDIARAKQVGALLNAAGIETTVTAQVKTEIWKKLVLNCATLPTAALTRLTAGELGQPGPVLDLLDAIAAEAVQVARAQGYEIDHAERVERIHAILQNGGNGKPSMLQDVESGHKTEIEVINGAVVHAATEAGIDVPLNRAMLSLVSAMERSYLGKLEPSSEVHLRPPMTYGEPPAAGHEPGAKRSA</sequence>
<dbReference type="InterPro" id="IPR051402">
    <property type="entry name" value="KPR-Related"/>
</dbReference>
<dbReference type="EC" id="1.1.1.169" evidence="4"/>
<dbReference type="AlphaFoldDB" id="A0A6J4IS72"/>
<organism evidence="8">
    <name type="scientific">uncultured Chloroflexota bacterium</name>
    <dbReference type="NCBI Taxonomy" id="166587"/>
    <lineage>
        <taxon>Bacteria</taxon>
        <taxon>Bacillati</taxon>
        <taxon>Chloroflexota</taxon>
        <taxon>environmental samples</taxon>
    </lineage>
</organism>
<dbReference type="InterPro" id="IPR013332">
    <property type="entry name" value="KPR_N"/>
</dbReference>
<dbReference type="NCBIfam" id="TIGR00745">
    <property type="entry name" value="apbA_panE"/>
    <property type="match status" value="1"/>
</dbReference>
<dbReference type="PANTHER" id="PTHR21708:SF26">
    <property type="entry name" value="2-DEHYDROPANTOATE 2-REDUCTASE"/>
    <property type="match status" value="1"/>
</dbReference>
<dbReference type="SUPFAM" id="SSF51735">
    <property type="entry name" value="NAD(P)-binding Rossmann-fold domains"/>
    <property type="match status" value="1"/>
</dbReference>
<evidence type="ECO:0000313" key="8">
    <source>
        <dbReference type="EMBL" id="CAA9258536.1"/>
    </source>
</evidence>
<dbReference type="Gene3D" id="1.10.1040.10">
    <property type="entry name" value="N-(1-d-carboxylethyl)-l-norvaline Dehydrogenase, domain 2"/>
    <property type="match status" value="1"/>
</dbReference>
<dbReference type="Gene3D" id="3.40.50.720">
    <property type="entry name" value="NAD(P)-binding Rossmann-like Domain"/>
    <property type="match status" value="1"/>
</dbReference>
<feature type="domain" description="Ketopantoate reductase N-terminal" evidence="6">
    <location>
        <begin position="11"/>
        <end position="159"/>
    </location>
</feature>
<dbReference type="InterPro" id="IPR013328">
    <property type="entry name" value="6PGD_dom2"/>
</dbReference>
<gene>
    <name evidence="8" type="ORF">AVDCRST_MAG77-2557</name>
</gene>
<dbReference type="Pfam" id="PF08546">
    <property type="entry name" value="ApbA_C"/>
    <property type="match status" value="1"/>
</dbReference>
<protein>
    <recommendedName>
        <fullName evidence="4">2-dehydropantoate 2-reductase</fullName>
        <ecNumber evidence="4">1.1.1.169</ecNumber>
    </recommendedName>
    <alternativeName>
        <fullName evidence="4">Ketopantoate reductase</fullName>
    </alternativeName>
</protein>
<comment type="function">
    <text evidence="4">Catalyzes the NADPH-dependent reduction of ketopantoate into pantoic acid.</text>
</comment>
<comment type="pathway">
    <text evidence="4">Cofactor biosynthesis; (R)-pantothenate biosynthesis; (R)-pantoate from 3-methyl-2-oxobutanoate: step 2/2.</text>
</comment>
<evidence type="ECO:0000256" key="4">
    <source>
        <dbReference type="RuleBase" id="RU362068"/>
    </source>
</evidence>
<evidence type="ECO:0000256" key="5">
    <source>
        <dbReference type="SAM" id="MobiDB-lite"/>
    </source>
</evidence>
<dbReference type="SUPFAM" id="SSF48179">
    <property type="entry name" value="6-phosphogluconate dehydrogenase C-terminal domain-like"/>
    <property type="match status" value="1"/>
</dbReference>
<dbReference type="FunFam" id="1.10.1040.10:FF:000017">
    <property type="entry name" value="2-dehydropantoate 2-reductase"/>
    <property type="match status" value="1"/>
</dbReference>
<keyword evidence="2 4" id="KW-0521">NADP</keyword>
<reference evidence="8" key="1">
    <citation type="submission" date="2020-02" db="EMBL/GenBank/DDBJ databases">
        <authorList>
            <person name="Meier V. D."/>
        </authorList>
    </citation>
    <scope>NUCLEOTIDE SEQUENCE</scope>
    <source>
        <strain evidence="8">AVDCRST_MAG77</strain>
    </source>
</reference>
<dbReference type="InterPro" id="IPR036291">
    <property type="entry name" value="NAD(P)-bd_dom_sf"/>
</dbReference>
<dbReference type="EMBL" id="CADCTC010000149">
    <property type="protein sequence ID" value="CAA9258536.1"/>
    <property type="molecule type" value="Genomic_DNA"/>
</dbReference>
<dbReference type="GO" id="GO:0005737">
    <property type="term" value="C:cytoplasm"/>
    <property type="evidence" value="ECO:0007669"/>
    <property type="project" value="TreeGrafter"/>
</dbReference>
<comment type="similarity">
    <text evidence="1 4">Belongs to the ketopantoate reductase family.</text>
</comment>
<dbReference type="InterPro" id="IPR013752">
    <property type="entry name" value="KPA_reductase"/>
</dbReference>
<dbReference type="GO" id="GO:0008677">
    <property type="term" value="F:2-dehydropantoate 2-reductase activity"/>
    <property type="evidence" value="ECO:0007669"/>
    <property type="project" value="UniProtKB-EC"/>
</dbReference>
<feature type="domain" description="Ketopantoate reductase C-terminal" evidence="7">
    <location>
        <begin position="188"/>
        <end position="311"/>
    </location>
</feature>
<proteinExistence type="inferred from homology"/>
<dbReference type="GO" id="GO:0015940">
    <property type="term" value="P:pantothenate biosynthetic process"/>
    <property type="evidence" value="ECO:0007669"/>
    <property type="project" value="UniProtKB-UniPathway"/>
</dbReference>
<dbReference type="PANTHER" id="PTHR21708">
    <property type="entry name" value="PROBABLE 2-DEHYDROPANTOATE 2-REDUCTASE"/>
    <property type="match status" value="1"/>
</dbReference>
<keyword evidence="4" id="KW-0566">Pantothenate biosynthesis</keyword>
<keyword evidence="3 4" id="KW-0560">Oxidoreductase</keyword>
<evidence type="ECO:0000256" key="3">
    <source>
        <dbReference type="ARBA" id="ARBA00023002"/>
    </source>
</evidence>
<evidence type="ECO:0000256" key="2">
    <source>
        <dbReference type="ARBA" id="ARBA00022857"/>
    </source>
</evidence>
<accession>A0A6J4IS72</accession>
<dbReference type="UniPathway" id="UPA00028">
    <property type="reaction ID" value="UER00004"/>
</dbReference>
<comment type="catalytic activity">
    <reaction evidence="4">
        <text>(R)-pantoate + NADP(+) = 2-dehydropantoate + NADPH + H(+)</text>
        <dbReference type="Rhea" id="RHEA:16233"/>
        <dbReference type="ChEBI" id="CHEBI:11561"/>
        <dbReference type="ChEBI" id="CHEBI:15378"/>
        <dbReference type="ChEBI" id="CHEBI:15980"/>
        <dbReference type="ChEBI" id="CHEBI:57783"/>
        <dbReference type="ChEBI" id="CHEBI:58349"/>
        <dbReference type="EC" id="1.1.1.169"/>
    </reaction>
</comment>